<dbReference type="InterPro" id="IPR036388">
    <property type="entry name" value="WH-like_DNA-bd_sf"/>
</dbReference>
<dbReference type="InterPro" id="IPR013249">
    <property type="entry name" value="RNA_pol_sigma70_r4_t2"/>
</dbReference>
<accession>A0A0H3N0E4</accession>
<dbReference type="SMR" id="A0A0H3N0E4"/>
<dbReference type="GO" id="GO:0016987">
    <property type="term" value="F:sigma factor activity"/>
    <property type="evidence" value="ECO:0007669"/>
    <property type="project" value="InterPro"/>
</dbReference>
<organism evidence="2 3">
    <name type="scientific">Clostridioides difficile (strain CD196)</name>
    <name type="common">Peptoclostridium difficile</name>
    <dbReference type="NCBI Taxonomy" id="645462"/>
    <lineage>
        <taxon>Bacteria</taxon>
        <taxon>Bacillati</taxon>
        <taxon>Bacillota</taxon>
        <taxon>Clostridia</taxon>
        <taxon>Peptostreptococcales</taxon>
        <taxon>Peptostreptococcaceae</taxon>
        <taxon>Clostridioides</taxon>
    </lineage>
</organism>
<feature type="domain" description="RNA polymerase sigma factor 70 region 4 type 2" evidence="1">
    <location>
        <begin position="127"/>
        <end position="174"/>
    </location>
</feature>
<dbReference type="HOGENOM" id="CLU_128089_0_0_9"/>
<evidence type="ECO:0000313" key="3">
    <source>
        <dbReference type="Proteomes" id="UP000002068"/>
    </source>
</evidence>
<dbReference type="EMBL" id="FN538970">
    <property type="protein sequence ID" value="CBA61151.1"/>
    <property type="molecule type" value="Genomic_DNA"/>
</dbReference>
<dbReference type="AlphaFoldDB" id="A0A0H3N0E4"/>
<dbReference type="SUPFAM" id="SSF88659">
    <property type="entry name" value="Sigma3 and sigma4 domains of RNA polymerase sigma factors"/>
    <property type="match status" value="1"/>
</dbReference>
<sequence length="184" mass="22160">MQKSFYELIVLARNNSVDDLQEILFMFKPLVKKLSRVLHYEEGETDLIIFFIELIKNIKLSSFSEKSDAIIVKYIHKSLLNKTFELSRRYSKMKFNFVEFDENILNMKNNYQSKSVFEEDICFFEYILKELSGIQRKVIFYKYLKGYSDREISVKLKISRQAVNKAKNRAFKKIKKDYENYFNL</sequence>
<reference evidence="2 3" key="1">
    <citation type="journal article" date="2009" name="Genome Biol.">
        <title>Comparative genome and phenotypic analysis of Clostridium difficile 027 strains provides insight into the evolution of a hypervirulent bacterium.</title>
        <authorList>
            <person name="Stabler R.A."/>
            <person name="He M."/>
            <person name="Dawson L."/>
            <person name="Martin M."/>
            <person name="Valiente E."/>
            <person name="Corton C."/>
            <person name="Lawley T.D."/>
            <person name="Sebaihia M."/>
            <person name="Quail M.A."/>
            <person name="Rose G."/>
            <person name="Gerding D.N."/>
            <person name="Gibert M."/>
            <person name="Popoff M.R."/>
            <person name="Parkhill J."/>
            <person name="Dougan G."/>
            <person name="Wren B.W."/>
        </authorList>
    </citation>
    <scope>NUCLEOTIDE SEQUENCE [LARGE SCALE GENOMIC DNA]</scope>
    <source>
        <strain evidence="2 3">CD196</strain>
    </source>
</reference>
<dbReference type="Proteomes" id="UP000002068">
    <property type="component" value="Chromosome"/>
</dbReference>
<dbReference type="GO" id="GO:0003677">
    <property type="term" value="F:DNA binding"/>
    <property type="evidence" value="ECO:0007669"/>
    <property type="project" value="InterPro"/>
</dbReference>
<dbReference type="Pfam" id="PF08281">
    <property type="entry name" value="Sigma70_r4_2"/>
    <property type="match status" value="1"/>
</dbReference>
<gene>
    <name evidence="2" type="primary">tcdD</name>
    <name evidence="2" type="ordered locus">CD196_0599</name>
</gene>
<name>A0A0H3N0E4_CLODC</name>
<evidence type="ECO:0000259" key="1">
    <source>
        <dbReference type="Pfam" id="PF08281"/>
    </source>
</evidence>
<dbReference type="KEGG" id="cdc:CD196_0599"/>
<proteinExistence type="predicted"/>
<evidence type="ECO:0000313" key="2">
    <source>
        <dbReference type="EMBL" id="CBA61151.1"/>
    </source>
</evidence>
<dbReference type="InterPro" id="IPR013324">
    <property type="entry name" value="RNA_pol_sigma_r3/r4-like"/>
</dbReference>
<protein>
    <submittedName>
        <fullName evidence="2">Transcriptional regulator</fullName>
    </submittedName>
</protein>
<dbReference type="Gene3D" id="1.10.10.10">
    <property type="entry name" value="Winged helix-like DNA-binding domain superfamily/Winged helix DNA-binding domain"/>
    <property type="match status" value="1"/>
</dbReference>
<dbReference type="RefSeq" id="WP_003434528.1">
    <property type="nucleotide sequence ID" value="NC_013315.1"/>
</dbReference>
<dbReference type="GO" id="GO:0006352">
    <property type="term" value="P:DNA-templated transcription initiation"/>
    <property type="evidence" value="ECO:0007669"/>
    <property type="project" value="InterPro"/>
</dbReference>